<sequence length="350" mass="39170">MRPFFCPLEPAIHPSVDAMESRCVGWLDRVRLHRDERQRARLVGTNSAEFYCRFAPSGDEASLEVAAHWVYWGFAFDDARCGRGELSADPSEFLTMAGLMQRALEAPWDPVCENDRFVTALQDIGRDFHRCATPVQVRRFTDAHRTWLFGVAWQLANRAHGRMPSLGEYTAMRLGSAGGPPTLAMLEIANGEEVPAAEMDSLVVRGLTEMAILVASWDNDLQSYAKEADEANTDQNLVNVLKAAHDWDTEQAVDEAYVLRDQVMSHFLQLRECRTRRPASRALHRYLEGLGHAIRGNIDWALGAPRYDDIDGIPAQSGPRHPLVGCTDQPTTHRAGPLPIPAIAWWWGLA</sequence>
<name>A0A1R0L4F6_9PSEU</name>
<comment type="caution">
    <text evidence="3">The sequence shown here is derived from an EMBL/GenBank/DDBJ whole genome shotgun (WGS) entry which is preliminary data.</text>
</comment>
<dbReference type="EC" id="4.2.3.-" evidence="2"/>
<dbReference type="InterPro" id="IPR008949">
    <property type="entry name" value="Isoprenoid_synthase_dom_sf"/>
</dbReference>
<keyword evidence="2" id="KW-0479">Metal-binding</keyword>
<dbReference type="Gene3D" id="1.10.600.10">
    <property type="entry name" value="Farnesyl Diphosphate Synthase"/>
    <property type="match status" value="1"/>
</dbReference>
<evidence type="ECO:0000313" key="3">
    <source>
        <dbReference type="EMBL" id="OLZ57462.1"/>
    </source>
</evidence>
<accession>A0A1R0L4F6</accession>
<dbReference type="GO" id="GO:0010333">
    <property type="term" value="F:terpene synthase activity"/>
    <property type="evidence" value="ECO:0007669"/>
    <property type="project" value="InterPro"/>
</dbReference>
<evidence type="ECO:0000256" key="1">
    <source>
        <dbReference type="ARBA" id="ARBA00023239"/>
    </source>
</evidence>
<dbReference type="AlphaFoldDB" id="A0A1R0L4F6"/>
<keyword evidence="1 2" id="KW-0456">Lyase</keyword>
<dbReference type="PANTHER" id="PTHR35201">
    <property type="entry name" value="TERPENE SYNTHASE"/>
    <property type="match status" value="1"/>
</dbReference>
<dbReference type="Proteomes" id="UP000187486">
    <property type="component" value="Unassembled WGS sequence"/>
</dbReference>
<dbReference type="OrthoDB" id="2989600at2"/>
<dbReference type="EMBL" id="MQUQ01000001">
    <property type="protein sequence ID" value="OLZ57462.1"/>
    <property type="molecule type" value="Genomic_DNA"/>
</dbReference>
<reference evidence="3 4" key="1">
    <citation type="submission" date="2016-01" db="EMBL/GenBank/DDBJ databases">
        <title>Amycolatopsis coloradensis genome sequencing and assembly.</title>
        <authorList>
            <person name="Mayilraj S."/>
        </authorList>
    </citation>
    <scope>NUCLEOTIDE SEQUENCE [LARGE SCALE GENOMIC DNA]</scope>
    <source>
        <strain evidence="3 4">DSM 44225</strain>
    </source>
</reference>
<gene>
    <name evidence="3" type="ORF">BS329_01545</name>
</gene>
<dbReference type="SUPFAM" id="SSF48576">
    <property type="entry name" value="Terpenoid synthases"/>
    <property type="match status" value="1"/>
</dbReference>
<dbReference type="Pfam" id="PF19086">
    <property type="entry name" value="Terpene_syn_C_2"/>
    <property type="match status" value="1"/>
</dbReference>
<proteinExistence type="inferred from homology"/>
<keyword evidence="2" id="KW-0460">Magnesium</keyword>
<protein>
    <recommendedName>
        <fullName evidence="2">Terpene synthase</fullName>
        <ecNumber evidence="2">4.2.3.-</ecNumber>
    </recommendedName>
</protein>
<dbReference type="STRING" id="76021.BS329_01545"/>
<comment type="cofactor">
    <cofactor evidence="2">
        <name>Mg(2+)</name>
        <dbReference type="ChEBI" id="CHEBI:18420"/>
    </cofactor>
</comment>
<dbReference type="GO" id="GO:0046872">
    <property type="term" value="F:metal ion binding"/>
    <property type="evidence" value="ECO:0007669"/>
    <property type="project" value="UniProtKB-KW"/>
</dbReference>
<evidence type="ECO:0000256" key="2">
    <source>
        <dbReference type="RuleBase" id="RU366034"/>
    </source>
</evidence>
<evidence type="ECO:0000313" key="4">
    <source>
        <dbReference type="Proteomes" id="UP000187486"/>
    </source>
</evidence>
<dbReference type="InterPro" id="IPR034686">
    <property type="entry name" value="Terpene_cyclase-like_2"/>
</dbReference>
<dbReference type="PANTHER" id="PTHR35201:SF4">
    <property type="entry name" value="BETA-PINACENE SYNTHASE-RELATED"/>
    <property type="match status" value="1"/>
</dbReference>
<organism evidence="3 4">
    <name type="scientific">Amycolatopsis coloradensis</name>
    <dbReference type="NCBI Taxonomy" id="76021"/>
    <lineage>
        <taxon>Bacteria</taxon>
        <taxon>Bacillati</taxon>
        <taxon>Actinomycetota</taxon>
        <taxon>Actinomycetes</taxon>
        <taxon>Pseudonocardiales</taxon>
        <taxon>Pseudonocardiaceae</taxon>
        <taxon>Amycolatopsis</taxon>
    </lineage>
</organism>
<keyword evidence="4" id="KW-1185">Reference proteome</keyword>
<dbReference type="SFLD" id="SFLDG01020">
    <property type="entry name" value="Terpene_Cyclase_Like_2"/>
    <property type="match status" value="1"/>
</dbReference>
<dbReference type="SFLD" id="SFLDS00005">
    <property type="entry name" value="Isoprenoid_Synthase_Type_I"/>
    <property type="match status" value="1"/>
</dbReference>
<comment type="similarity">
    <text evidence="2">Belongs to the terpene synthase family.</text>
</comment>